<dbReference type="EMBL" id="OMOD01000183">
    <property type="protein sequence ID" value="SPF48469.1"/>
    <property type="molecule type" value="Genomic_DNA"/>
</dbReference>
<name>A0A2U3L9Q7_9BACT</name>
<dbReference type="Proteomes" id="UP000238701">
    <property type="component" value="Unassembled WGS sequence"/>
</dbReference>
<dbReference type="OrthoDB" id="291841at2"/>
<feature type="transmembrane region" description="Helical" evidence="1">
    <location>
        <begin position="330"/>
        <end position="348"/>
    </location>
</feature>
<keyword evidence="1" id="KW-0472">Membrane</keyword>
<feature type="transmembrane region" description="Helical" evidence="1">
    <location>
        <begin position="158"/>
        <end position="191"/>
    </location>
</feature>
<feature type="transmembrane region" description="Helical" evidence="1">
    <location>
        <begin position="279"/>
        <end position="298"/>
    </location>
</feature>
<feature type="transmembrane region" description="Helical" evidence="1">
    <location>
        <begin position="43"/>
        <end position="70"/>
    </location>
</feature>
<sequence length="369" mass="39933">MEIELTPEPAPTSQPTPVPAELVPVALSPVPSPPTHPDRSTGLLIFGVVQIILGLMTAMMVPLIALGAFVSRLAPGGAMRPGQYVSASATYLLLAGALVWLGIGSMRTKRWARSLTLVISWYWMILGVLITVLLTGVLPVTMRTALQMQQNTPGASSAALPTGVMAVILTFIIVFCAIFFIGVPIAFVVFYSRADVAATCHDRDPVEPWTDRAPLPVLGASLVFFVGALYLLVTGLSTPVFPFFGRYVTGIAGFACFLILAALDTYLAFAIFRLKAVGWWLAVLTVPIRLFSMALTFAKADMMQAYSKMGMSDAQLQMLQSSPFVRSHVILWWSLVSLVIFLGYLIWLKRYFKTPSVPSPVESLSALAG</sequence>
<organism evidence="2 3">
    <name type="scientific">Candidatus Sulfotelmatobacter kueseliae</name>
    <dbReference type="NCBI Taxonomy" id="2042962"/>
    <lineage>
        <taxon>Bacteria</taxon>
        <taxon>Pseudomonadati</taxon>
        <taxon>Acidobacteriota</taxon>
        <taxon>Terriglobia</taxon>
        <taxon>Terriglobales</taxon>
        <taxon>Candidatus Korobacteraceae</taxon>
        <taxon>Candidatus Sulfotelmatobacter</taxon>
    </lineage>
</organism>
<reference evidence="3" key="1">
    <citation type="submission" date="2018-02" db="EMBL/GenBank/DDBJ databases">
        <authorList>
            <person name="Hausmann B."/>
        </authorList>
    </citation>
    <scope>NUCLEOTIDE SEQUENCE [LARGE SCALE GENOMIC DNA]</scope>
    <source>
        <strain evidence="3">Peat soil MAG SbA1</strain>
    </source>
</reference>
<keyword evidence="1" id="KW-1133">Transmembrane helix</keyword>
<protein>
    <submittedName>
        <fullName evidence="2">Uncharacterized protein</fullName>
    </submittedName>
</protein>
<dbReference type="AlphaFoldDB" id="A0A2U3L9Q7"/>
<feature type="transmembrane region" description="Helical" evidence="1">
    <location>
        <begin position="82"/>
        <end position="103"/>
    </location>
</feature>
<proteinExistence type="predicted"/>
<feature type="transmembrane region" description="Helical" evidence="1">
    <location>
        <begin position="212"/>
        <end position="232"/>
    </location>
</feature>
<accession>A0A2U3L9Q7</accession>
<evidence type="ECO:0000313" key="2">
    <source>
        <dbReference type="EMBL" id="SPF48469.1"/>
    </source>
</evidence>
<feature type="transmembrane region" description="Helical" evidence="1">
    <location>
        <begin position="244"/>
        <end position="267"/>
    </location>
</feature>
<keyword evidence="1" id="KW-0812">Transmembrane</keyword>
<gene>
    <name evidence="2" type="ORF">SBA1_850012</name>
</gene>
<feature type="transmembrane region" description="Helical" evidence="1">
    <location>
        <begin position="115"/>
        <end position="138"/>
    </location>
</feature>
<evidence type="ECO:0000313" key="3">
    <source>
        <dbReference type="Proteomes" id="UP000238701"/>
    </source>
</evidence>
<evidence type="ECO:0000256" key="1">
    <source>
        <dbReference type="SAM" id="Phobius"/>
    </source>
</evidence>